<evidence type="ECO:0000313" key="2">
    <source>
        <dbReference type="EMBL" id="AKX60356.1"/>
    </source>
</evidence>
<dbReference type="GO" id="GO:0043856">
    <property type="term" value="F:anti-sigma factor antagonist activity"/>
    <property type="evidence" value="ECO:0007669"/>
    <property type="project" value="TreeGrafter"/>
</dbReference>
<dbReference type="AlphaFoldDB" id="A0A0K1XG86"/>
<evidence type="ECO:0000259" key="1">
    <source>
        <dbReference type="PROSITE" id="PS50801"/>
    </source>
</evidence>
<dbReference type="InterPro" id="IPR002645">
    <property type="entry name" value="STAS_dom"/>
</dbReference>
<reference evidence="2 4" key="1">
    <citation type="journal article" date="2015" name="Genome Announc.">
        <title>Genome Sequences of Oblitimonas alkaliphila gen. nov. sp. nov. (Proposed), a Novel Bacterium of the Pseudomonadaceae Family.</title>
        <authorList>
            <person name="Lauer A.C."/>
            <person name="Nicholson A.C."/>
            <person name="Humrighouse B.W."/>
            <person name="Emery B."/>
            <person name="Drobish A."/>
            <person name="Juieng P."/>
            <person name="Loparev V."/>
            <person name="McQuiston J.R."/>
        </authorList>
    </citation>
    <scope>NUCLEOTIDE SEQUENCE [LARGE SCALE GENOMIC DNA]</scope>
    <source>
        <strain evidence="2 4">E5571</strain>
    </source>
</reference>
<dbReference type="Proteomes" id="UP000063953">
    <property type="component" value="Chromosome"/>
</dbReference>
<dbReference type="PIRSF" id="PIRSF029548">
    <property type="entry name" value="UCP029548"/>
    <property type="match status" value="1"/>
</dbReference>
<sequence>MNTGKIQYAIQMPTFILKFSGDVRLTLCNELSTAIHKALNTQPFTSILVDLTEAISLDSTTLGLLAKLSILSQQQLGIFPTIVSTNPDISHLLDSMGFNQVFNLVHTQQPCPECLNDLPAQPLSEATVKARVLEAHQILMGLNEENRQSFHSLVEYLQDQTPHN</sequence>
<gene>
    <name evidence="2" type="ORF">AKN88_10745</name>
    <name evidence="3" type="ORF">HX099_00050</name>
</gene>
<dbReference type="Gene3D" id="3.30.750.24">
    <property type="entry name" value="STAS domain"/>
    <property type="match status" value="1"/>
</dbReference>
<dbReference type="EMBL" id="JACANB010000001">
    <property type="protein sequence ID" value="MDM1695065.1"/>
    <property type="molecule type" value="Genomic_DNA"/>
</dbReference>
<accession>A0A0K1XG86</accession>
<dbReference type="EMBL" id="CP012365">
    <property type="protein sequence ID" value="AKX60356.1"/>
    <property type="molecule type" value="Genomic_DNA"/>
</dbReference>
<dbReference type="GeneID" id="93982862"/>
<dbReference type="CDD" id="cd07043">
    <property type="entry name" value="STAS_anti-anti-sigma_factors"/>
    <property type="match status" value="1"/>
</dbReference>
<dbReference type="PANTHER" id="PTHR33495">
    <property type="entry name" value="ANTI-SIGMA FACTOR ANTAGONIST TM_1081-RELATED-RELATED"/>
    <property type="match status" value="1"/>
</dbReference>
<dbReference type="RefSeq" id="WP_053101655.1">
    <property type="nucleotide sequence ID" value="NZ_CP012358.1"/>
</dbReference>
<dbReference type="Pfam" id="PF01740">
    <property type="entry name" value="STAS"/>
    <property type="match status" value="1"/>
</dbReference>
<keyword evidence="4" id="KW-1185">Reference proteome</keyword>
<dbReference type="STRING" id="1697053.AKN87_01080"/>
<feature type="domain" description="STAS" evidence="1">
    <location>
        <begin position="16"/>
        <end position="118"/>
    </location>
</feature>
<protein>
    <submittedName>
        <fullName evidence="2">Anti-anti-sigma factor</fullName>
    </submittedName>
    <submittedName>
        <fullName evidence="3">STAS domain-containing protein</fullName>
    </submittedName>
</protein>
<dbReference type="PANTHER" id="PTHR33495:SF2">
    <property type="entry name" value="ANTI-SIGMA FACTOR ANTAGONIST TM_1081-RELATED"/>
    <property type="match status" value="1"/>
</dbReference>
<dbReference type="PROSITE" id="PS50801">
    <property type="entry name" value="STAS"/>
    <property type="match status" value="1"/>
</dbReference>
<dbReference type="KEGG" id="pbb:AKN87_01080"/>
<dbReference type="OrthoDB" id="8685730at2"/>
<name>A0A0K1XG86_9GAMM</name>
<dbReference type="PATRIC" id="fig|1697052.3.peg.247"/>
<reference evidence="3" key="2">
    <citation type="submission" date="2020-06" db="EMBL/GenBank/DDBJ databases">
        <authorList>
            <person name="Dong N."/>
        </authorList>
    </citation>
    <scope>NUCLEOTIDE SEQUENCE</scope>
    <source>
        <strain evidence="3">DF46-2-2</strain>
    </source>
</reference>
<dbReference type="Proteomes" id="UP001173465">
    <property type="component" value="Unassembled WGS sequence"/>
</dbReference>
<dbReference type="SUPFAM" id="SSF52091">
    <property type="entry name" value="SpoIIaa-like"/>
    <property type="match status" value="1"/>
</dbReference>
<organism evidence="2 4">
    <name type="scientific">Thiopseudomonas alkaliphila</name>
    <dbReference type="NCBI Taxonomy" id="1697053"/>
    <lineage>
        <taxon>Bacteria</taxon>
        <taxon>Pseudomonadati</taxon>
        <taxon>Pseudomonadota</taxon>
        <taxon>Gammaproteobacteria</taxon>
        <taxon>Pseudomonadales</taxon>
        <taxon>Pseudomonadaceae</taxon>
        <taxon>Thiopseudomonas</taxon>
    </lineage>
</organism>
<evidence type="ECO:0000313" key="3">
    <source>
        <dbReference type="EMBL" id="MDM1695065.1"/>
    </source>
</evidence>
<evidence type="ECO:0000313" key="4">
    <source>
        <dbReference type="Proteomes" id="UP000063953"/>
    </source>
</evidence>
<dbReference type="InterPro" id="IPR036513">
    <property type="entry name" value="STAS_dom_sf"/>
</dbReference>
<proteinExistence type="predicted"/>
<reference evidence="3" key="3">
    <citation type="journal article" date="2022" name="Sci. Total Environ.">
        <title>Prevalence, transmission, and molecular epidemiology of tet(X)-positive bacteria among humans, animals, and environmental niches in China: An epidemiological, and genomic-based study.</title>
        <authorList>
            <person name="Dong N."/>
            <person name="Zeng Y."/>
            <person name="Cai C."/>
            <person name="Sun C."/>
            <person name="Lu J."/>
            <person name="Liu C."/>
            <person name="Zhou H."/>
            <person name="Sun Q."/>
            <person name="Shu L."/>
            <person name="Wang H."/>
            <person name="Wang Y."/>
            <person name="Wang S."/>
            <person name="Wu C."/>
            <person name="Chan E.W."/>
            <person name="Chen G."/>
            <person name="Shen Z."/>
            <person name="Chen S."/>
            <person name="Zhang R."/>
        </authorList>
    </citation>
    <scope>NUCLEOTIDE SEQUENCE</scope>
    <source>
        <strain evidence="3">DF46-2-2</strain>
    </source>
</reference>
<dbReference type="InterPro" id="IPR014557">
    <property type="entry name" value="UCP029548_STAS-type"/>
</dbReference>